<dbReference type="EC" id="1.16.3.1" evidence="9"/>
<keyword evidence="9 10" id="KW-0479">Metal-binding</keyword>
<evidence type="ECO:0000259" key="11">
    <source>
        <dbReference type="PROSITE" id="PS50905"/>
    </source>
</evidence>
<dbReference type="CDD" id="cd00907">
    <property type="entry name" value="Bacterioferritin"/>
    <property type="match status" value="1"/>
</dbReference>
<proteinExistence type="inferred from homology"/>
<accession>A0ABQ6HD38</accession>
<keyword evidence="6 9" id="KW-0408">Iron</keyword>
<dbReference type="InterPro" id="IPR008331">
    <property type="entry name" value="Ferritin_DPS_dom"/>
</dbReference>
<comment type="catalytic activity">
    <reaction evidence="8">
        <text>Fe(2+)(in) = Fe(2+)(out)</text>
        <dbReference type="Rhea" id="RHEA:28486"/>
        <dbReference type="ChEBI" id="CHEBI:29033"/>
    </reaction>
</comment>
<dbReference type="PIRSF" id="PIRSF002560">
    <property type="entry name" value="Bacterioferritin"/>
    <property type="match status" value="1"/>
</dbReference>
<keyword evidence="13" id="KW-1185">Reference proteome</keyword>
<dbReference type="PANTHER" id="PTHR30295:SF9">
    <property type="entry name" value="BACTERIOFERRITIN"/>
    <property type="match status" value="1"/>
</dbReference>
<keyword evidence="3" id="KW-0813">Transport</keyword>
<gene>
    <name evidence="12" type="primary">brf1</name>
    <name evidence="12" type="ORF">tloyanaT_22550</name>
</gene>
<dbReference type="SUPFAM" id="SSF47240">
    <property type="entry name" value="Ferritin-like"/>
    <property type="match status" value="1"/>
</dbReference>
<name>A0ABQ6HD38_9GAMM</name>
<protein>
    <recommendedName>
        <fullName evidence="9 10">Bacterioferritin</fullName>
        <ecNumber evidence="9">1.16.3.1</ecNumber>
    </recommendedName>
</protein>
<dbReference type="RefSeq" id="WP_284298601.1">
    <property type="nucleotide sequence ID" value="NZ_BSSV01000004.1"/>
</dbReference>
<dbReference type="Proteomes" id="UP001157134">
    <property type="component" value="Unassembled WGS sequence"/>
</dbReference>
<evidence type="ECO:0000256" key="10">
    <source>
        <dbReference type="RuleBase" id="RU000623"/>
    </source>
</evidence>
<dbReference type="Gene3D" id="1.20.1260.10">
    <property type="match status" value="1"/>
</dbReference>
<dbReference type="PROSITE" id="PS00549">
    <property type="entry name" value="BACTERIOFERRITIN"/>
    <property type="match status" value="1"/>
</dbReference>
<comment type="similarity">
    <text evidence="1 9 10">Belongs to the bacterioferritin family.</text>
</comment>
<dbReference type="Pfam" id="PF00210">
    <property type="entry name" value="Ferritin"/>
    <property type="match status" value="1"/>
</dbReference>
<keyword evidence="4" id="KW-0410">Iron transport</keyword>
<dbReference type="NCBIfam" id="TIGR00754">
    <property type="entry name" value="bfr"/>
    <property type="match status" value="1"/>
</dbReference>
<evidence type="ECO:0000256" key="3">
    <source>
        <dbReference type="ARBA" id="ARBA00022448"/>
    </source>
</evidence>
<dbReference type="InterPro" id="IPR009078">
    <property type="entry name" value="Ferritin-like_SF"/>
</dbReference>
<keyword evidence="2 9" id="KW-0409">Iron storage</keyword>
<comment type="function">
    <text evidence="9">Iron-storage protein, whose ferroxidase center binds Fe(2+), oxidizes it using dioxygen to Fe(3+), and participates in the subsequent Fe(3+) oxide mineral core formation within the central cavity of the BFR protein shell.</text>
</comment>
<comment type="caution">
    <text evidence="12">The sequence shown here is derived from an EMBL/GenBank/DDBJ whole genome shotgun (WGS) entry which is preliminary data.</text>
</comment>
<sequence length="155" mass="18012">MKGNNQIIAALNELLAFELAAMDQYFIHSRMYHDWGFNKLFERIDHEFDDEKGHASLLIERILFLEGIPDMKSRAEIIIGQEVPEMLQSDLNVEYAVDAKLKEVMALCEDQQDYVSRDMLQTLINDTESDHAFWLEQQLGLINKIGLSNYLQSQM</sequence>
<dbReference type="PROSITE" id="PS50905">
    <property type="entry name" value="FERRITIN_LIKE"/>
    <property type="match status" value="1"/>
</dbReference>
<dbReference type="PRINTS" id="PR00601">
    <property type="entry name" value="BACFERRITIN"/>
</dbReference>
<dbReference type="EMBL" id="BSSV01000004">
    <property type="protein sequence ID" value="GLX86003.1"/>
    <property type="molecule type" value="Genomic_DNA"/>
</dbReference>
<evidence type="ECO:0000256" key="2">
    <source>
        <dbReference type="ARBA" id="ARBA00022434"/>
    </source>
</evidence>
<evidence type="ECO:0000313" key="13">
    <source>
        <dbReference type="Proteomes" id="UP001157134"/>
    </source>
</evidence>
<evidence type="ECO:0000256" key="1">
    <source>
        <dbReference type="ARBA" id="ARBA00008093"/>
    </source>
</evidence>
<dbReference type="InterPro" id="IPR002024">
    <property type="entry name" value="Bacterioferritin"/>
</dbReference>
<keyword evidence="10" id="KW-0349">Heme</keyword>
<evidence type="ECO:0000313" key="12">
    <source>
        <dbReference type="EMBL" id="GLX86003.1"/>
    </source>
</evidence>
<evidence type="ECO:0000256" key="7">
    <source>
        <dbReference type="ARBA" id="ARBA00023065"/>
    </source>
</evidence>
<keyword evidence="5" id="KW-0560">Oxidoreductase</keyword>
<dbReference type="PANTHER" id="PTHR30295">
    <property type="entry name" value="BACTERIOFERRITIN"/>
    <property type="match status" value="1"/>
</dbReference>
<evidence type="ECO:0000256" key="5">
    <source>
        <dbReference type="ARBA" id="ARBA00023002"/>
    </source>
</evidence>
<keyword evidence="7" id="KW-0406">Ion transport</keyword>
<organism evidence="12 13">
    <name type="scientific">Thalassotalea loyana</name>
    <dbReference type="NCBI Taxonomy" id="280483"/>
    <lineage>
        <taxon>Bacteria</taxon>
        <taxon>Pseudomonadati</taxon>
        <taxon>Pseudomonadota</taxon>
        <taxon>Gammaproteobacteria</taxon>
        <taxon>Alteromonadales</taxon>
        <taxon>Colwelliaceae</taxon>
        <taxon>Thalassotalea</taxon>
    </lineage>
</organism>
<evidence type="ECO:0000256" key="9">
    <source>
        <dbReference type="PIRNR" id="PIRNR002560"/>
    </source>
</evidence>
<dbReference type="InterPro" id="IPR012347">
    <property type="entry name" value="Ferritin-like"/>
</dbReference>
<evidence type="ECO:0000256" key="8">
    <source>
        <dbReference type="ARBA" id="ARBA00036243"/>
    </source>
</evidence>
<feature type="domain" description="Ferritin-like diiron" evidence="11">
    <location>
        <begin position="1"/>
        <end position="146"/>
    </location>
</feature>
<evidence type="ECO:0000256" key="6">
    <source>
        <dbReference type="ARBA" id="ARBA00023004"/>
    </source>
</evidence>
<comment type="catalytic activity">
    <reaction evidence="9">
        <text>4 Fe(2+) + O2 + 4 H(+) = 4 Fe(3+) + 2 H2O</text>
        <dbReference type="Rhea" id="RHEA:11148"/>
        <dbReference type="ChEBI" id="CHEBI:15377"/>
        <dbReference type="ChEBI" id="CHEBI:15378"/>
        <dbReference type="ChEBI" id="CHEBI:15379"/>
        <dbReference type="ChEBI" id="CHEBI:29033"/>
        <dbReference type="ChEBI" id="CHEBI:29034"/>
        <dbReference type="EC" id="1.16.3.1"/>
    </reaction>
</comment>
<evidence type="ECO:0000256" key="4">
    <source>
        <dbReference type="ARBA" id="ARBA00022496"/>
    </source>
</evidence>
<dbReference type="InterPro" id="IPR009040">
    <property type="entry name" value="Ferritin-like_diiron"/>
</dbReference>
<reference evidence="12 13" key="1">
    <citation type="submission" date="2023-03" db="EMBL/GenBank/DDBJ databases">
        <title>Thalassotalea loyana LMG 22536T draft genome sequence.</title>
        <authorList>
            <person name="Sawabe T."/>
        </authorList>
    </citation>
    <scope>NUCLEOTIDE SEQUENCE [LARGE SCALE GENOMIC DNA]</scope>
    <source>
        <strain evidence="12 13">LMG 22536</strain>
    </source>
</reference>